<feature type="region of interest" description="Disordered" evidence="1">
    <location>
        <begin position="1"/>
        <end position="26"/>
    </location>
</feature>
<dbReference type="Proteomes" id="UP000030645">
    <property type="component" value="Unassembled WGS sequence"/>
</dbReference>
<keyword evidence="3" id="KW-1185">Reference proteome</keyword>
<gene>
    <name evidence="2" type="ORF">L484_014838</name>
</gene>
<evidence type="ECO:0000256" key="1">
    <source>
        <dbReference type="SAM" id="MobiDB-lite"/>
    </source>
</evidence>
<feature type="compositionally biased region" description="Low complexity" evidence="1">
    <location>
        <begin position="1"/>
        <end position="11"/>
    </location>
</feature>
<protein>
    <submittedName>
        <fullName evidence="2">Uncharacterized protein</fullName>
    </submittedName>
</protein>
<sequence>MAARSAGTSGRRAARSPNFFGLGRAGPISARPSKKFGFGLGQPGFDMSTLARRRRKELSKNSSFYSFTVGKKL</sequence>
<proteinExistence type="predicted"/>
<name>W9R0E6_9ROSA</name>
<dbReference type="AlphaFoldDB" id="W9R0E6"/>
<accession>W9R0E6</accession>
<evidence type="ECO:0000313" key="2">
    <source>
        <dbReference type="EMBL" id="EXB31411.1"/>
    </source>
</evidence>
<organism evidence="2 3">
    <name type="scientific">Morus notabilis</name>
    <dbReference type="NCBI Taxonomy" id="981085"/>
    <lineage>
        <taxon>Eukaryota</taxon>
        <taxon>Viridiplantae</taxon>
        <taxon>Streptophyta</taxon>
        <taxon>Embryophyta</taxon>
        <taxon>Tracheophyta</taxon>
        <taxon>Spermatophyta</taxon>
        <taxon>Magnoliopsida</taxon>
        <taxon>eudicotyledons</taxon>
        <taxon>Gunneridae</taxon>
        <taxon>Pentapetalae</taxon>
        <taxon>rosids</taxon>
        <taxon>fabids</taxon>
        <taxon>Rosales</taxon>
        <taxon>Moraceae</taxon>
        <taxon>Moreae</taxon>
        <taxon>Morus</taxon>
    </lineage>
</organism>
<dbReference type="EMBL" id="KE343506">
    <property type="protein sequence ID" value="EXB31411.1"/>
    <property type="molecule type" value="Genomic_DNA"/>
</dbReference>
<reference evidence="3" key="1">
    <citation type="submission" date="2013-01" db="EMBL/GenBank/DDBJ databases">
        <title>Draft Genome Sequence of a Mulberry Tree, Morus notabilis C.K. Schneid.</title>
        <authorList>
            <person name="He N."/>
            <person name="Zhao S."/>
        </authorList>
    </citation>
    <scope>NUCLEOTIDE SEQUENCE</scope>
</reference>
<evidence type="ECO:0000313" key="3">
    <source>
        <dbReference type="Proteomes" id="UP000030645"/>
    </source>
</evidence>